<dbReference type="PANTHER" id="PTHR11579:SF0">
    <property type="entry name" value="PROTEIN-L-ISOASPARTATE(D-ASPARTATE) O-METHYLTRANSFERASE"/>
    <property type="match status" value="1"/>
</dbReference>
<keyword evidence="4 7" id="KW-0489">Methyltransferase</keyword>
<gene>
    <name evidence="7" type="primary">pcm</name>
    <name evidence="8" type="ORF">IRI77_16795</name>
</gene>
<keyword evidence="5 7" id="KW-0808">Transferase</keyword>
<dbReference type="NCBIfam" id="TIGR00080">
    <property type="entry name" value="pimt"/>
    <property type="match status" value="1"/>
</dbReference>
<dbReference type="HAMAP" id="MF_00090">
    <property type="entry name" value="PIMT"/>
    <property type="match status" value="1"/>
</dbReference>
<dbReference type="InterPro" id="IPR000682">
    <property type="entry name" value="PCMT"/>
</dbReference>
<evidence type="ECO:0000256" key="7">
    <source>
        <dbReference type="HAMAP-Rule" id="MF_00090"/>
    </source>
</evidence>
<comment type="similarity">
    <text evidence="2 7">Belongs to the methyltransferase superfamily. L-isoaspartyl/D-aspartyl protein methyltransferase family.</text>
</comment>
<dbReference type="FunFam" id="3.40.50.150:FF:000010">
    <property type="entry name" value="Protein-L-isoaspartate O-methyltransferase"/>
    <property type="match status" value="1"/>
</dbReference>
<dbReference type="AlphaFoldDB" id="A0A7S7SMQ1"/>
<protein>
    <recommendedName>
        <fullName evidence="7">Protein-L-isoaspartate O-methyltransferase</fullName>
        <ecNumber evidence="7">2.1.1.77</ecNumber>
    </recommendedName>
    <alternativeName>
        <fullName evidence="7">L-isoaspartyl protein carboxyl methyltransferase</fullName>
    </alternativeName>
    <alternativeName>
        <fullName evidence="7">Protein L-isoaspartyl methyltransferase</fullName>
    </alternativeName>
    <alternativeName>
        <fullName evidence="7">Protein-beta-aspartate methyltransferase</fullName>
        <shortName evidence="7">PIMT</shortName>
    </alternativeName>
</protein>
<keyword evidence="3 7" id="KW-0963">Cytoplasm</keyword>
<keyword evidence="6 7" id="KW-0949">S-adenosyl-L-methionine</keyword>
<sequence length="231" mass="25682">MRLWPRHPAEIPPSLPAALEAQDWSALRENMVRTQIERRDVRDPAVLKAMRVIPRHLFVPVELRSSAYEDRPLTIGHGQTISQPYIVGSMSDLLEIQPAHTVLEIGTGCGYQAAILSQLANQVFSVEIVDALAKQSSRMLHELGYRNVTVRRGDGYLGWPEEAPFDRIILTAAPPEMVPALVNQLKNGGRLIAPIGVDNQVLVIVDKDAQGRTQQRTRYGVAFVPMVPGRK</sequence>
<proteinExistence type="inferred from homology"/>
<organism evidence="8 9">
    <name type="scientific">Paludibaculum fermentans</name>
    <dbReference type="NCBI Taxonomy" id="1473598"/>
    <lineage>
        <taxon>Bacteria</taxon>
        <taxon>Pseudomonadati</taxon>
        <taxon>Acidobacteriota</taxon>
        <taxon>Terriglobia</taxon>
        <taxon>Bryobacterales</taxon>
        <taxon>Bryobacteraceae</taxon>
        <taxon>Paludibaculum</taxon>
    </lineage>
</organism>
<dbReference type="NCBIfam" id="NF001453">
    <property type="entry name" value="PRK00312.1"/>
    <property type="match status" value="1"/>
</dbReference>
<dbReference type="PANTHER" id="PTHR11579">
    <property type="entry name" value="PROTEIN-L-ISOASPARTATE O-METHYLTRANSFERASE"/>
    <property type="match status" value="1"/>
</dbReference>
<dbReference type="EC" id="2.1.1.77" evidence="7"/>
<comment type="subcellular location">
    <subcellularLocation>
        <location evidence="1 7">Cytoplasm</location>
    </subcellularLocation>
</comment>
<evidence type="ECO:0000256" key="3">
    <source>
        <dbReference type="ARBA" id="ARBA00022490"/>
    </source>
</evidence>
<dbReference type="PROSITE" id="PS01279">
    <property type="entry name" value="PCMT"/>
    <property type="match status" value="1"/>
</dbReference>
<keyword evidence="9" id="KW-1185">Reference proteome</keyword>
<dbReference type="SUPFAM" id="SSF53335">
    <property type="entry name" value="S-adenosyl-L-methionine-dependent methyltransferases"/>
    <property type="match status" value="1"/>
</dbReference>
<dbReference type="GO" id="GO:0030091">
    <property type="term" value="P:protein repair"/>
    <property type="evidence" value="ECO:0007669"/>
    <property type="project" value="UniProtKB-UniRule"/>
</dbReference>
<dbReference type="CDD" id="cd02440">
    <property type="entry name" value="AdoMet_MTases"/>
    <property type="match status" value="1"/>
</dbReference>
<dbReference type="RefSeq" id="WP_194453191.1">
    <property type="nucleotide sequence ID" value="NZ_CP063849.1"/>
</dbReference>
<dbReference type="InterPro" id="IPR029063">
    <property type="entry name" value="SAM-dependent_MTases_sf"/>
</dbReference>
<evidence type="ECO:0000256" key="5">
    <source>
        <dbReference type="ARBA" id="ARBA00022679"/>
    </source>
</evidence>
<evidence type="ECO:0000313" key="9">
    <source>
        <dbReference type="Proteomes" id="UP000593892"/>
    </source>
</evidence>
<dbReference type="Gene3D" id="3.40.50.150">
    <property type="entry name" value="Vaccinia Virus protein VP39"/>
    <property type="match status" value="1"/>
</dbReference>
<evidence type="ECO:0000256" key="4">
    <source>
        <dbReference type="ARBA" id="ARBA00022603"/>
    </source>
</evidence>
<name>A0A7S7SMQ1_PALFE</name>
<evidence type="ECO:0000256" key="1">
    <source>
        <dbReference type="ARBA" id="ARBA00004496"/>
    </source>
</evidence>
<evidence type="ECO:0000313" key="8">
    <source>
        <dbReference type="EMBL" id="QOY91537.1"/>
    </source>
</evidence>
<dbReference type="KEGG" id="pfer:IRI77_16795"/>
<dbReference type="Proteomes" id="UP000593892">
    <property type="component" value="Chromosome"/>
</dbReference>
<evidence type="ECO:0000256" key="2">
    <source>
        <dbReference type="ARBA" id="ARBA00005369"/>
    </source>
</evidence>
<dbReference type="GO" id="GO:0005737">
    <property type="term" value="C:cytoplasm"/>
    <property type="evidence" value="ECO:0007669"/>
    <property type="project" value="UniProtKB-SubCell"/>
</dbReference>
<dbReference type="GO" id="GO:0004719">
    <property type="term" value="F:protein-L-isoaspartate (D-aspartate) O-methyltransferase activity"/>
    <property type="evidence" value="ECO:0007669"/>
    <property type="project" value="UniProtKB-UniRule"/>
</dbReference>
<comment type="function">
    <text evidence="7">Catalyzes the methyl esterification of L-isoaspartyl residues in peptides and proteins that result from spontaneous decomposition of normal L-aspartyl and L-asparaginyl residues. It plays a role in the repair and/or degradation of damaged proteins.</text>
</comment>
<reference evidence="8 9" key="1">
    <citation type="submission" date="2020-10" db="EMBL/GenBank/DDBJ databases">
        <title>Complete genome sequence of Paludibaculum fermentans P105T, a facultatively anaerobic acidobacterium capable of dissimilatory Fe(III) reduction.</title>
        <authorList>
            <person name="Dedysh S.N."/>
            <person name="Beletsky A.V."/>
            <person name="Kulichevskaya I.S."/>
            <person name="Mardanov A.V."/>
            <person name="Ravin N.V."/>
        </authorList>
    </citation>
    <scope>NUCLEOTIDE SEQUENCE [LARGE SCALE GENOMIC DNA]</scope>
    <source>
        <strain evidence="8 9">P105</strain>
    </source>
</reference>
<evidence type="ECO:0000256" key="6">
    <source>
        <dbReference type="ARBA" id="ARBA00022691"/>
    </source>
</evidence>
<feature type="active site" evidence="7">
    <location>
        <position position="82"/>
    </location>
</feature>
<accession>A0A7S7SMQ1</accession>
<dbReference type="EMBL" id="CP063849">
    <property type="protein sequence ID" value="QOY91537.1"/>
    <property type="molecule type" value="Genomic_DNA"/>
</dbReference>
<comment type="catalytic activity">
    <reaction evidence="7">
        <text>[protein]-L-isoaspartate + S-adenosyl-L-methionine = [protein]-L-isoaspartate alpha-methyl ester + S-adenosyl-L-homocysteine</text>
        <dbReference type="Rhea" id="RHEA:12705"/>
        <dbReference type="Rhea" id="RHEA-COMP:12143"/>
        <dbReference type="Rhea" id="RHEA-COMP:12144"/>
        <dbReference type="ChEBI" id="CHEBI:57856"/>
        <dbReference type="ChEBI" id="CHEBI:59789"/>
        <dbReference type="ChEBI" id="CHEBI:90596"/>
        <dbReference type="ChEBI" id="CHEBI:90598"/>
        <dbReference type="EC" id="2.1.1.77"/>
    </reaction>
</comment>
<dbReference type="Pfam" id="PF01135">
    <property type="entry name" value="PCMT"/>
    <property type="match status" value="1"/>
</dbReference>
<dbReference type="GO" id="GO:0032259">
    <property type="term" value="P:methylation"/>
    <property type="evidence" value="ECO:0007669"/>
    <property type="project" value="UniProtKB-KW"/>
</dbReference>